<keyword evidence="2" id="KW-1185">Reference proteome</keyword>
<organism evidence="1 2">
    <name type="scientific">Pisolithus tinctorius Marx 270</name>
    <dbReference type="NCBI Taxonomy" id="870435"/>
    <lineage>
        <taxon>Eukaryota</taxon>
        <taxon>Fungi</taxon>
        <taxon>Dikarya</taxon>
        <taxon>Basidiomycota</taxon>
        <taxon>Agaricomycotina</taxon>
        <taxon>Agaricomycetes</taxon>
        <taxon>Agaricomycetidae</taxon>
        <taxon>Boletales</taxon>
        <taxon>Sclerodermatineae</taxon>
        <taxon>Pisolithaceae</taxon>
        <taxon>Pisolithus</taxon>
    </lineage>
</organism>
<name>A0A0C3PKV7_PISTI</name>
<evidence type="ECO:0000313" key="2">
    <source>
        <dbReference type="Proteomes" id="UP000054217"/>
    </source>
</evidence>
<dbReference type="AlphaFoldDB" id="A0A0C3PKV7"/>
<reference evidence="2" key="2">
    <citation type="submission" date="2015-01" db="EMBL/GenBank/DDBJ databases">
        <title>Evolutionary Origins and Diversification of the Mycorrhizal Mutualists.</title>
        <authorList>
            <consortium name="DOE Joint Genome Institute"/>
            <consortium name="Mycorrhizal Genomics Consortium"/>
            <person name="Kohler A."/>
            <person name="Kuo A."/>
            <person name="Nagy L.G."/>
            <person name="Floudas D."/>
            <person name="Copeland A."/>
            <person name="Barry K.W."/>
            <person name="Cichocki N."/>
            <person name="Veneault-Fourrey C."/>
            <person name="LaButti K."/>
            <person name="Lindquist E.A."/>
            <person name="Lipzen A."/>
            <person name="Lundell T."/>
            <person name="Morin E."/>
            <person name="Murat C."/>
            <person name="Riley R."/>
            <person name="Ohm R."/>
            <person name="Sun H."/>
            <person name="Tunlid A."/>
            <person name="Henrissat B."/>
            <person name="Grigoriev I.V."/>
            <person name="Hibbett D.S."/>
            <person name="Martin F."/>
        </authorList>
    </citation>
    <scope>NUCLEOTIDE SEQUENCE [LARGE SCALE GENOMIC DNA]</scope>
    <source>
        <strain evidence="2">Marx 270</strain>
    </source>
</reference>
<dbReference type="HOGENOM" id="CLU_2211038_0_0_1"/>
<reference evidence="1 2" key="1">
    <citation type="submission" date="2014-04" db="EMBL/GenBank/DDBJ databases">
        <authorList>
            <consortium name="DOE Joint Genome Institute"/>
            <person name="Kuo A."/>
            <person name="Kohler A."/>
            <person name="Costa M.D."/>
            <person name="Nagy L.G."/>
            <person name="Floudas D."/>
            <person name="Copeland A."/>
            <person name="Barry K.W."/>
            <person name="Cichocki N."/>
            <person name="Veneault-Fourrey C."/>
            <person name="LaButti K."/>
            <person name="Lindquist E.A."/>
            <person name="Lipzen A."/>
            <person name="Lundell T."/>
            <person name="Morin E."/>
            <person name="Murat C."/>
            <person name="Sun H."/>
            <person name="Tunlid A."/>
            <person name="Henrissat B."/>
            <person name="Grigoriev I.V."/>
            <person name="Hibbett D.S."/>
            <person name="Martin F."/>
            <person name="Nordberg H.P."/>
            <person name="Cantor M.N."/>
            <person name="Hua S.X."/>
        </authorList>
    </citation>
    <scope>NUCLEOTIDE SEQUENCE [LARGE SCALE GENOMIC DNA]</scope>
    <source>
        <strain evidence="1 2">Marx 270</strain>
    </source>
</reference>
<evidence type="ECO:0000313" key="1">
    <source>
        <dbReference type="EMBL" id="KIO09311.1"/>
    </source>
</evidence>
<dbReference type="EMBL" id="KN831955">
    <property type="protein sequence ID" value="KIO09311.1"/>
    <property type="molecule type" value="Genomic_DNA"/>
</dbReference>
<sequence>MGPIIRRSTGKYISGDLNASQYGTREPSTVFTFEAASWTSAVRNVTGYTNQSMQSNGLAMVSSCVQPSMFILSCPSLHIPPTLVVSQLRHKKVRMLPSSRDMPARQR</sequence>
<accession>A0A0C3PKV7</accession>
<dbReference type="InParanoid" id="A0A0C3PKV7"/>
<gene>
    <name evidence="1" type="ORF">M404DRAFT_309935</name>
</gene>
<proteinExistence type="predicted"/>
<protein>
    <submittedName>
        <fullName evidence="1">Uncharacterized protein</fullName>
    </submittedName>
</protein>
<dbReference type="Proteomes" id="UP000054217">
    <property type="component" value="Unassembled WGS sequence"/>
</dbReference>